<name>A0ABR2VPG4_9FUNG</name>
<reference evidence="1 2" key="1">
    <citation type="submission" date="2023-04" db="EMBL/GenBank/DDBJ databases">
        <title>Genome of Basidiobolus ranarum AG-B5.</title>
        <authorList>
            <person name="Stajich J.E."/>
            <person name="Carter-House D."/>
            <person name="Gryganskyi A."/>
        </authorList>
    </citation>
    <scope>NUCLEOTIDE SEQUENCE [LARGE SCALE GENOMIC DNA]</scope>
    <source>
        <strain evidence="1 2">AG-B5</strain>
    </source>
</reference>
<dbReference type="EMBL" id="JASJQH010008535">
    <property type="protein sequence ID" value="KAK9688182.1"/>
    <property type="molecule type" value="Genomic_DNA"/>
</dbReference>
<keyword evidence="2" id="KW-1185">Reference proteome</keyword>
<dbReference type="Proteomes" id="UP001479436">
    <property type="component" value="Unassembled WGS sequence"/>
</dbReference>
<evidence type="ECO:0000313" key="2">
    <source>
        <dbReference type="Proteomes" id="UP001479436"/>
    </source>
</evidence>
<gene>
    <name evidence="1" type="ORF">K7432_014486</name>
</gene>
<comment type="caution">
    <text evidence="1">The sequence shown here is derived from an EMBL/GenBank/DDBJ whole genome shotgun (WGS) entry which is preliminary data.</text>
</comment>
<evidence type="ECO:0000313" key="1">
    <source>
        <dbReference type="EMBL" id="KAK9688182.1"/>
    </source>
</evidence>
<organism evidence="1 2">
    <name type="scientific">Basidiobolus ranarum</name>
    <dbReference type="NCBI Taxonomy" id="34480"/>
    <lineage>
        <taxon>Eukaryota</taxon>
        <taxon>Fungi</taxon>
        <taxon>Fungi incertae sedis</taxon>
        <taxon>Zoopagomycota</taxon>
        <taxon>Entomophthoromycotina</taxon>
        <taxon>Basidiobolomycetes</taxon>
        <taxon>Basidiobolales</taxon>
        <taxon>Basidiobolaceae</taxon>
        <taxon>Basidiobolus</taxon>
    </lineage>
</organism>
<sequence>MAIQEEILVVWVTSIIGTLATVRKRTNQLVVGVYDGAGIRRHLRITLRNRLTELSINMIDVEE</sequence>
<protein>
    <submittedName>
        <fullName evidence="1">Uncharacterized protein</fullName>
    </submittedName>
</protein>
<accession>A0ABR2VPG4</accession>
<proteinExistence type="predicted"/>